<gene>
    <name evidence="1" type="ORF">CLV63_116152</name>
</gene>
<accession>A0A2P8D949</accession>
<evidence type="ECO:0000313" key="1">
    <source>
        <dbReference type="EMBL" id="PSK93745.1"/>
    </source>
</evidence>
<keyword evidence="2" id="KW-1185">Reference proteome</keyword>
<dbReference type="RefSeq" id="WP_106585006.1">
    <property type="nucleotide sequence ID" value="NZ_PYGA01000016.1"/>
</dbReference>
<dbReference type="EMBL" id="PYGA01000016">
    <property type="protein sequence ID" value="PSK93745.1"/>
    <property type="molecule type" value="Genomic_DNA"/>
</dbReference>
<name>A0A2P8D949_9ACTN</name>
<comment type="caution">
    <text evidence="1">The sequence shown here is derived from an EMBL/GenBank/DDBJ whole genome shotgun (WGS) entry which is preliminary data.</text>
</comment>
<dbReference type="AlphaFoldDB" id="A0A2P8D949"/>
<dbReference type="Proteomes" id="UP000240542">
    <property type="component" value="Unassembled WGS sequence"/>
</dbReference>
<dbReference type="OrthoDB" id="3436844at2"/>
<sequence length="103" mass="11247">MAERPVSPRHPFPAFAREFGPRGWNIFRTTDSDRAVVVHGVFCASLPMLCPDGRGLVVHVRTTPEAFGNLMREHAAAVEHHTKTCELCAGVLDGAVRRALASL</sequence>
<protein>
    <submittedName>
        <fullName evidence="1">Uncharacterized protein</fullName>
    </submittedName>
</protein>
<evidence type="ECO:0000313" key="2">
    <source>
        <dbReference type="Proteomes" id="UP000240542"/>
    </source>
</evidence>
<reference evidence="1 2" key="1">
    <citation type="submission" date="2018-03" db="EMBL/GenBank/DDBJ databases">
        <title>Genomic Encyclopedia of Archaeal and Bacterial Type Strains, Phase II (KMG-II): from individual species to whole genera.</title>
        <authorList>
            <person name="Goeker M."/>
        </authorList>
    </citation>
    <scope>NUCLEOTIDE SEQUENCE [LARGE SCALE GENOMIC DNA]</scope>
    <source>
        <strain evidence="1 2">DSM 45312</strain>
    </source>
</reference>
<proteinExistence type="predicted"/>
<organism evidence="1 2">
    <name type="scientific">Murinocardiopsis flavida</name>
    <dbReference type="NCBI Taxonomy" id="645275"/>
    <lineage>
        <taxon>Bacteria</taxon>
        <taxon>Bacillati</taxon>
        <taxon>Actinomycetota</taxon>
        <taxon>Actinomycetes</taxon>
        <taxon>Streptosporangiales</taxon>
        <taxon>Nocardiopsidaceae</taxon>
        <taxon>Murinocardiopsis</taxon>
    </lineage>
</organism>